<dbReference type="Proteomes" id="UP000887575">
    <property type="component" value="Unassembled WGS sequence"/>
</dbReference>
<keyword evidence="3 9" id="KW-0812">Transmembrane</keyword>
<feature type="transmembrane region" description="Helical" evidence="9">
    <location>
        <begin position="297"/>
        <end position="320"/>
    </location>
</feature>
<dbReference type="InterPro" id="IPR003280">
    <property type="entry name" value="2pore_dom_K_chnl"/>
</dbReference>
<reference evidence="12" key="1">
    <citation type="submission" date="2024-02" db="UniProtKB">
        <authorList>
            <consortium name="WormBaseParasite"/>
        </authorList>
    </citation>
    <scope>IDENTIFICATION</scope>
</reference>
<dbReference type="AlphaFoldDB" id="A0AAF3F5F4"/>
<dbReference type="GO" id="GO:0015271">
    <property type="term" value="F:outward rectifier potassium channel activity"/>
    <property type="evidence" value="ECO:0007669"/>
    <property type="project" value="TreeGrafter"/>
</dbReference>
<dbReference type="Pfam" id="PF07885">
    <property type="entry name" value="Ion_trans_2"/>
    <property type="match status" value="1"/>
</dbReference>
<dbReference type="GO" id="GO:0030322">
    <property type="term" value="P:stabilization of membrane potential"/>
    <property type="evidence" value="ECO:0007669"/>
    <property type="project" value="TreeGrafter"/>
</dbReference>
<keyword evidence="2" id="KW-0813">Transport</keyword>
<dbReference type="WBParaSite" id="MBELARI_LOCUS21841">
    <property type="protein sequence ID" value="MBELARI_LOCUS21841"/>
    <property type="gene ID" value="MBELARI_LOCUS21841"/>
</dbReference>
<comment type="subcellular location">
    <subcellularLocation>
        <location evidence="1">Membrane</location>
        <topology evidence="1">Multi-pass membrane protein</topology>
    </subcellularLocation>
</comment>
<dbReference type="GO" id="GO:0022841">
    <property type="term" value="F:potassium ion leak channel activity"/>
    <property type="evidence" value="ECO:0007669"/>
    <property type="project" value="TreeGrafter"/>
</dbReference>
<dbReference type="PANTHER" id="PTHR11003">
    <property type="entry name" value="POTASSIUM CHANNEL, SUBFAMILY K"/>
    <property type="match status" value="1"/>
</dbReference>
<name>A0AAF3F5F4_9BILA</name>
<evidence type="ECO:0000256" key="4">
    <source>
        <dbReference type="ARBA" id="ARBA00022989"/>
    </source>
</evidence>
<evidence type="ECO:0000256" key="7">
    <source>
        <dbReference type="ARBA" id="ARBA00023303"/>
    </source>
</evidence>
<evidence type="ECO:0000256" key="3">
    <source>
        <dbReference type="ARBA" id="ARBA00022692"/>
    </source>
</evidence>
<evidence type="ECO:0000256" key="8">
    <source>
        <dbReference type="SAM" id="MobiDB-lite"/>
    </source>
</evidence>
<evidence type="ECO:0000256" key="6">
    <source>
        <dbReference type="ARBA" id="ARBA00023136"/>
    </source>
</evidence>
<accession>A0AAF3F5F4</accession>
<keyword evidence="7" id="KW-0407">Ion channel</keyword>
<dbReference type="SUPFAM" id="SSF81324">
    <property type="entry name" value="Voltage-gated potassium channels"/>
    <property type="match status" value="1"/>
</dbReference>
<keyword evidence="6 9" id="KW-0472">Membrane</keyword>
<sequence length="492" mass="56596">MSEKLSEEVGESEESAENPPSVHGVAHFTSIKARYREIKAELSDLSAHLVPKKQETFQREIHDLLVQISQRHEGSNFKMAYDLSTIEVLPPRWDRMSALLYALSILTTTGYSYAVPTTWKGQCVGIGYGMIGIPLMVLAAVDIGRFLSRIVLKVYTQYCEFSSRLCGRKKKEILDLVNHSNPILRVRRHRSFLKEYSNCDGKESDRETDTGEEHLNNNDPEEVNEEAKKPSEVPKTKRLPLSLNASILLLFCTLGGLMMMAAGSNKTFLEAFFVTFNLVANLTMSEMPTDLNHVLTLIYIFIFVTFGVAVLSMCAELAAFELKDLFLKIHYFGRKINFKRKKRPEQMEVEVKELLKIIEEIRRRYPEKEHITHLDILQYMNEQSMAGSTPLDRRDTIAFMPQTVETLKFADEGEPEDRSLSRVEELPLLDKSVDLWAFFSESELEERLRQHSVQHQKRILGRLQRQKRQSTINSLHFPNDECINLLCEANNE</sequence>
<organism evidence="11 12">
    <name type="scientific">Mesorhabditis belari</name>
    <dbReference type="NCBI Taxonomy" id="2138241"/>
    <lineage>
        <taxon>Eukaryota</taxon>
        <taxon>Metazoa</taxon>
        <taxon>Ecdysozoa</taxon>
        <taxon>Nematoda</taxon>
        <taxon>Chromadorea</taxon>
        <taxon>Rhabditida</taxon>
        <taxon>Rhabditina</taxon>
        <taxon>Rhabditomorpha</taxon>
        <taxon>Rhabditoidea</taxon>
        <taxon>Rhabditidae</taxon>
        <taxon>Mesorhabditinae</taxon>
        <taxon>Mesorhabditis</taxon>
    </lineage>
</organism>
<evidence type="ECO:0000313" key="12">
    <source>
        <dbReference type="WBParaSite" id="MBELARI_LOCUS21841"/>
    </source>
</evidence>
<protein>
    <recommendedName>
        <fullName evidence="10">Potassium channel domain-containing protein</fullName>
    </recommendedName>
</protein>
<feature type="transmembrane region" description="Helical" evidence="9">
    <location>
        <begin position="98"/>
        <end position="114"/>
    </location>
</feature>
<feature type="transmembrane region" description="Helical" evidence="9">
    <location>
        <begin position="126"/>
        <end position="147"/>
    </location>
</feature>
<feature type="region of interest" description="Disordered" evidence="8">
    <location>
        <begin position="199"/>
        <end position="231"/>
    </location>
</feature>
<proteinExistence type="predicted"/>
<feature type="region of interest" description="Disordered" evidence="8">
    <location>
        <begin position="1"/>
        <end position="23"/>
    </location>
</feature>
<keyword evidence="4 9" id="KW-1133">Transmembrane helix</keyword>
<keyword evidence="11" id="KW-1185">Reference proteome</keyword>
<feature type="compositionally biased region" description="Basic and acidic residues" evidence="8">
    <location>
        <begin position="200"/>
        <end position="216"/>
    </location>
</feature>
<evidence type="ECO:0000256" key="9">
    <source>
        <dbReference type="SAM" id="Phobius"/>
    </source>
</evidence>
<feature type="domain" description="Potassium channel" evidence="10">
    <location>
        <begin position="90"/>
        <end position="148"/>
    </location>
</feature>
<evidence type="ECO:0000256" key="2">
    <source>
        <dbReference type="ARBA" id="ARBA00022448"/>
    </source>
</evidence>
<evidence type="ECO:0000256" key="5">
    <source>
        <dbReference type="ARBA" id="ARBA00023065"/>
    </source>
</evidence>
<dbReference type="Gene3D" id="1.10.287.70">
    <property type="match status" value="1"/>
</dbReference>
<dbReference type="InterPro" id="IPR013099">
    <property type="entry name" value="K_chnl_dom"/>
</dbReference>
<keyword evidence="5" id="KW-0406">Ion transport</keyword>
<evidence type="ECO:0000256" key="1">
    <source>
        <dbReference type="ARBA" id="ARBA00004141"/>
    </source>
</evidence>
<evidence type="ECO:0000313" key="11">
    <source>
        <dbReference type="Proteomes" id="UP000887575"/>
    </source>
</evidence>
<dbReference type="PANTHER" id="PTHR11003:SF296">
    <property type="entry name" value="POTASSIUM CHANNEL DOMAIN-CONTAINING PROTEIN"/>
    <property type="match status" value="1"/>
</dbReference>
<evidence type="ECO:0000259" key="10">
    <source>
        <dbReference type="Pfam" id="PF07885"/>
    </source>
</evidence>
<feature type="transmembrane region" description="Helical" evidence="9">
    <location>
        <begin position="241"/>
        <end position="262"/>
    </location>
</feature>
<dbReference type="GO" id="GO:0005886">
    <property type="term" value="C:plasma membrane"/>
    <property type="evidence" value="ECO:0007669"/>
    <property type="project" value="TreeGrafter"/>
</dbReference>